<feature type="compositionally biased region" description="Low complexity" evidence="1">
    <location>
        <begin position="377"/>
        <end position="388"/>
    </location>
</feature>
<feature type="compositionally biased region" description="Basic and acidic residues" evidence="1">
    <location>
        <begin position="337"/>
        <end position="346"/>
    </location>
</feature>
<organism evidence="2 3">
    <name type="scientific">Stereocaulon virgatum</name>
    <dbReference type="NCBI Taxonomy" id="373712"/>
    <lineage>
        <taxon>Eukaryota</taxon>
        <taxon>Fungi</taxon>
        <taxon>Dikarya</taxon>
        <taxon>Ascomycota</taxon>
        <taxon>Pezizomycotina</taxon>
        <taxon>Lecanoromycetes</taxon>
        <taxon>OSLEUM clade</taxon>
        <taxon>Lecanoromycetidae</taxon>
        <taxon>Lecanorales</taxon>
        <taxon>Lecanorineae</taxon>
        <taxon>Stereocaulaceae</taxon>
        <taxon>Stereocaulon</taxon>
    </lineage>
</organism>
<feature type="region of interest" description="Disordered" evidence="1">
    <location>
        <begin position="100"/>
        <end position="119"/>
    </location>
</feature>
<dbReference type="Proteomes" id="UP001590950">
    <property type="component" value="Unassembled WGS sequence"/>
</dbReference>
<sequence length="427" mass="49255">MCGLTGRRHEDELLHCIDCKAVNPIFVIDISKSPQQPRSTPQLPSTNNPPIRVQPAALPPPEWETRRNLGFSQSLQPYERPSTQDARFALYNQTTAIENERQSSIARHPPAGRRPVSLPSTRTRANITTWLRTVRSIFIEGVEYPELLEVDEAKKIDSATIHIPHRTIQSHWDFILNDIIKERSALRSLNSKNPDLEWYLARSCSRNGDLSELPESALLVQTTKELLESDFFDKTAKDKEWLVTLIVQKRLSQEKLYERSPPKKEPSIKKEPYIKEEISNDQNTSKGKSLLVQATVKRNLLPFDFARQQQRLYEPEEPLQRHESPRIQTPPALYEESQTREPRTIDSQEIEMPARKRSRTDLSFESDLPEDPFQYRTKTTTLTPTSDTMGYVEPVQQAPNTLTTRTRAQAKELEKILKGKKEEKGKR</sequence>
<protein>
    <submittedName>
        <fullName evidence="2">Uncharacterized protein</fullName>
    </submittedName>
</protein>
<dbReference type="EMBL" id="JBEFKJ010000182">
    <property type="protein sequence ID" value="KAL2036354.1"/>
    <property type="molecule type" value="Genomic_DNA"/>
</dbReference>
<gene>
    <name evidence="2" type="ORF">N7G274_010930</name>
</gene>
<feature type="region of interest" description="Disordered" evidence="1">
    <location>
        <begin position="255"/>
        <end position="285"/>
    </location>
</feature>
<evidence type="ECO:0000313" key="3">
    <source>
        <dbReference type="Proteomes" id="UP001590950"/>
    </source>
</evidence>
<feature type="compositionally biased region" description="Polar residues" evidence="1">
    <location>
        <begin position="32"/>
        <end position="49"/>
    </location>
</feature>
<evidence type="ECO:0000313" key="2">
    <source>
        <dbReference type="EMBL" id="KAL2036354.1"/>
    </source>
</evidence>
<evidence type="ECO:0000256" key="1">
    <source>
        <dbReference type="SAM" id="MobiDB-lite"/>
    </source>
</evidence>
<feature type="compositionally biased region" description="Basic and acidic residues" evidence="1">
    <location>
        <begin position="255"/>
        <end position="278"/>
    </location>
</feature>
<feature type="region of interest" description="Disordered" evidence="1">
    <location>
        <begin position="334"/>
        <end position="391"/>
    </location>
</feature>
<feature type="region of interest" description="Disordered" evidence="1">
    <location>
        <begin position="32"/>
        <end position="63"/>
    </location>
</feature>
<keyword evidence="3" id="KW-1185">Reference proteome</keyword>
<proteinExistence type="predicted"/>
<name>A0ABR3ZTI3_9LECA</name>
<accession>A0ABR3ZTI3</accession>
<comment type="caution">
    <text evidence="2">The sequence shown here is derived from an EMBL/GenBank/DDBJ whole genome shotgun (WGS) entry which is preliminary data.</text>
</comment>
<reference evidence="2 3" key="1">
    <citation type="submission" date="2024-09" db="EMBL/GenBank/DDBJ databases">
        <title>Rethinking Asexuality: The Enigmatic Case of Functional Sexual Genes in Lepraria (Stereocaulaceae).</title>
        <authorList>
            <person name="Doellman M."/>
            <person name="Sun Y."/>
            <person name="Barcenas-Pena A."/>
            <person name="Lumbsch H.T."/>
            <person name="Grewe F."/>
        </authorList>
    </citation>
    <scope>NUCLEOTIDE SEQUENCE [LARGE SCALE GENOMIC DNA]</scope>
    <source>
        <strain evidence="2 3">Mercado 3170</strain>
    </source>
</reference>